<dbReference type="KEGG" id="scac:106092985"/>
<dbReference type="Pfam" id="PF01974">
    <property type="entry name" value="tRNA_int_endo"/>
    <property type="match status" value="1"/>
</dbReference>
<name>A0A1I8NYR2_STOCA</name>
<dbReference type="GO" id="GO:0000214">
    <property type="term" value="C:tRNA-intron endonuclease complex"/>
    <property type="evidence" value="ECO:0007669"/>
    <property type="project" value="TreeGrafter"/>
</dbReference>
<dbReference type="InterPro" id="IPR006677">
    <property type="entry name" value="tRNA_intron_Endonuc_cat-like"/>
</dbReference>
<evidence type="ECO:0000313" key="6">
    <source>
        <dbReference type="EnsemblMetazoa" id="SCAU003262-PA"/>
    </source>
</evidence>
<evidence type="ECO:0000256" key="2">
    <source>
        <dbReference type="ARBA" id="ARBA00012573"/>
    </source>
</evidence>
<dbReference type="InterPro" id="IPR006676">
    <property type="entry name" value="tRNA_splic"/>
</dbReference>
<gene>
    <name evidence="6" type="primary">106092985</name>
</gene>
<dbReference type="EC" id="4.6.1.16" evidence="2"/>
<dbReference type="CDD" id="cd22363">
    <property type="entry name" value="tRNA-intron_lyase_C"/>
    <property type="match status" value="1"/>
</dbReference>
<evidence type="ECO:0000259" key="4">
    <source>
        <dbReference type="Pfam" id="PF01974"/>
    </source>
</evidence>
<evidence type="ECO:0000256" key="1">
    <source>
        <dbReference type="ARBA" id="ARBA00008078"/>
    </source>
</evidence>
<dbReference type="Gene3D" id="3.40.1170.20">
    <property type="entry name" value="tRNA intron endonuclease, N-terminal domain"/>
    <property type="match status" value="1"/>
</dbReference>
<dbReference type="InterPro" id="IPR006678">
    <property type="entry name" value="tRNA_intron_Endonuc_N"/>
</dbReference>
<comment type="similarity">
    <text evidence="1">Belongs to the tRNA-intron endonuclease family.</text>
</comment>
<organism evidence="6 7">
    <name type="scientific">Stomoxys calcitrans</name>
    <name type="common">Stable fly</name>
    <name type="synonym">Conops calcitrans</name>
    <dbReference type="NCBI Taxonomy" id="35570"/>
    <lineage>
        <taxon>Eukaryota</taxon>
        <taxon>Metazoa</taxon>
        <taxon>Ecdysozoa</taxon>
        <taxon>Arthropoda</taxon>
        <taxon>Hexapoda</taxon>
        <taxon>Insecta</taxon>
        <taxon>Pterygota</taxon>
        <taxon>Neoptera</taxon>
        <taxon>Endopterygota</taxon>
        <taxon>Diptera</taxon>
        <taxon>Brachycera</taxon>
        <taxon>Muscomorpha</taxon>
        <taxon>Muscoidea</taxon>
        <taxon>Muscidae</taxon>
        <taxon>Stomoxys</taxon>
    </lineage>
</organism>
<reference evidence="6" key="1">
    <citation type="submission" date="2020-05" db="UniProtKB">
        <authorList>
            <consortium name="EnsemblMetazoa"/>
        </authorList>
    </citation>
    <scope>IDENTIFICATION</scope>
    <source>
        <strain evidence="6">USDA</strain>
    </source>
</reference>
<feature type="domain" description="tRNA intron endonuclease N-terminal" evidence="5">
    <location>
        <begin position="34"/>
        <end position="118"/>
    </location>
</feature>
<dbReference type="PANTHER" id="PTHR21227:SF0">
    <property type="entry name" value="TRNA-SPLICING ENDONUCLEASE SUBUNIT SEN2"/>
    <property type="match status" value="1"/>
</dbReference>
<dbReference type="STRING" id="35570.A0A1I8NYR2"/>
<dbReference type="OrthoDB" id="10249562at2759"/>
<dbReference type="GO" id="GO:0000213">
    <property type="term" value="F:tRNA-intron lyase activity"/>
    <property type="evidence" value="ECO:0007669"/>
    <property type="project" value="UniProtKB-EC"/>
</dbReference>
<sequence length="249" mass="28343">MFFAPNFKSKRGGSWNIQPFPPNCVAEGQENYNGIFTGISVEVCNECDIRALYSNGFYGKGSHSRSIPNALLQNESEDKKKIEESLSLGLEESFFLSYFLNVLKITDLNNEAMNWKDFIRYAQEVNVDFIESLASYLYLKSKGWVVKSGLKFAGNYLIYRKGPRFFHASFVVIVNALPNSSHLQHNKLKGLQRIAETSDKDVLVLDVSKPADFHMQTVNDITQISIAETVIKRLNYTSFVQQSQQRNVQ</sequence>
<dbReference type="Proteomes" id="UP000095300">
    <property type="component" value="Unassembled WGS sequence"/>
</dbReference>
<dbReference type="GO" id="GO:0003676">
    <property type="term" value="F:nucleic acid binding"/>
    <property type="evidence" value="ECO:0007669"/>
    <property type="project" value="InterPro"/>
</dbReference>
<dbReference type="GO" id="GO:0000379">
    <property type="term" value="P:tRNA-type intron splice site recognition and cleavage"/>
    <property type="evidence" value="ECO:0007669"/>
    <property type="project" value="TreeGrafter"/>
</dbReference>
<evidence type="ECO:0000259" key="5">
    <source>
        <dbReference type="Pfam" id="PF02778"/>
    </source>
</evidence>
<dbReference type="InterPro" id="IPR036167">
    <property type="entry name" value="tRNA_intron_Endo_cat-like_sf"/>
</dbReference>
<evidence type="ECO:0000313" key="7">
    <source>
        <dbReference type="Proteomes" id="UP000095300"/>
    </source>
</evidence>
<feature type="domain" description="tRNA intron endonuclease catalytic" evidence="4">
    <location>
        <begin position="129"/>
        <end position="205"/>
    </location>
</feature>
<evidence type="ECO:0000256" key="3">
    <source>
        <dbReference type="ARBA" id="ARBA00034031"/>
    </source>
</evidence>
<protein>
    <recommendedName>
        <fullName evidence="2">tRNA-intron lyase</fullName>
        <ecNumber evidence="2">4.6.1.16</ecNumber>
    </recommendedName>
</protein>
<dbReference type="InterPro" id="IPR011856">
    <property type="entry name" value="tRNA_endonuc-like_dom_sf"/>
</dbReference>
<dbReference type="SUPFAM" id="SSF53032">
    <property type="entry name" value="tRNA-intron endonuclease catalytic domain-like"/>
    <property type="match status" value="1"/>
</dbReference>
<proteinExistence type="inferred from homology"/>
<dbReference type="EnsemblMetazoa" id="SCAU003262-RA">
    <property type="protein sequence ID" value="SCAU003262-PA"/>
    <property type="gene ID" value="SCAU003262"/>
</dbReference>
<accession>A0A1I8NYR2</accession>
<keyword evidence="7" id="KW-1185">Reference proteome</keyword>
<dbReference type="GO" id="GO:0005737">
    <property type="term" value="C:cytoplasm"/>
    <property type="evidence" value="ECO:0007669"/>
    <property type="project" value="TreeGrafter"/>
</dbReference>
<dbReference type="VEuPathDB" id="VectorBase:SCAU003262"/>
<dbReference type="AlphaFoldDB" id="A0A1I8NYR2"/>
<comment type="catalytic activity">
    <reaction evidence="3">
        <text>pretRNA = a 3'-half-tRNA molecule with a 5'-OH end + a 5'-half-tRNA molecule with a 2',3'-cyclic phosphate end + an intron with a 2',3'-cyclic phosphate and a 5'-hydroxyl terminus.</text>
        <dbReference type="EC" id="4.6.1.16"/>
    </reaction>
</comment>
<dbReference type="Gene3D" id="3.40.1350.10">
    <property type="match status" value="1"/>
</dbReference>
<dbReference type="PANTHER" id="PTHR21227">
    <property type="entry name" value="TRNA-SPLICING ENDONUCLEASE SUBUNIT SEN2"/>
    <property type="match status" value="1"/>
</dbReference>
<dbReference type="Pfam" id="PF02778">
    <property type="entry name" value="tRNA_int_endo_N"/>
    <property type="match status" value="1"/>
</dbReference>